<feature type="transmembrane region" description="Helical" evidence="9">
    <location>
        <begin position="276"/>
        <end position="299"/>
    </location>
</feature>
<keyword evidence="2" id="KW-0813">Transport</keyword>
<feature type="transmembrane region" description="Helical" evidence="9">
    <location>
        <begin position="397"/>
        <end position="421"/>
    </location>
</feature>
<feature type="transmembrane region" description="Helical" evidence="9">
    <location>
        <begin position="50"/>
        <end position="70"/>
    </location>
</feature>
<keyword evidence="3" id="KW-1003">Cell membrane</keyword>
<keyword evidence="11" id="KW-1185">Reference proteome</keyword>
<keyword evidence="4" id="KW-0997">Cell inner membrane</keyword>
<evidence type="ECO:0000256" key="3">
    <source>
        <dbReference type="ARBA" id="ARBA00022475"/>
    </source>
</evidence>
<evidence type="ECO:0000313" key="10">
    <source>
        <dbReference type="EMBL" id="MCO6394625.1"/>
    </source>
</evidence>
<feature type="transmembrane region" description="Helical" evidence="9">
    <location>
        <begin position="433"/>
        <end position="452"/>
    </location>
</feature>
<feature type="transmembrane region" description="Helical" evidence="9">
    <location>
        <begin position="322"/>
        <end position="342"/>
    </location>
</feature>
<evidence type="ECO:0000256" key="7">
    <source>
        <dbReference type="ARBA" id="ARBA00023136"/>
    </source>
</evidence>
<feature type="transmembrane region" description="Helical" evidence="9">
    <location>
        <begin position="76"/>
        <end position="93"/>
    </location>
</feature>
<evidence type="ECO:0000313" key="11">
    <source>
        <dbReference type="Proteomes" id="UP001205920"/>
    </source>
</evidence>
<gene>
    <name evidence="10" type="ORF">JMN37_06495</name>
</gene>
<dbReference type="PANTHER" id="PTHR35334">
    <property type="entry name" value="SERINE TRANSPORTER"/>
    <property type="match status" value="1"/>
</dbReference>
<dbReference type="RefSeq" id="WP_252931401.1">
    <property type="nucleotide sequence ID" value="NZ_JAEUWV010000007.1"/>
</dbReference>
<feature type="transmembrane region" description="Helical" evidence="9">
    <location>
        <begin position="231"/>
        <end position="249"/>
    </location>
</feature>
<evidence type="ECO:0000256" key="1">
    <source>
        <dbReference type="ARBA" id="ARBA00004429"/>
    </source>
</evidence>
<feature type="transmembrane region" description="Helical" evidence="9">
    <location>
        <begin position="374"/>
        <end position="391"/>
    </location>
</feature>
<evidence type="ECO:0000256" key="9">
    <source>
        <dbReference type="SAM" id="Phobius"/>
    </source>
</evidence>
<comment type="subcellular location">
    <subcellularLocation>
        <location evidence="1">Cell inner membrane</location>
        <topology evidence="1">Multi-pass membrane protein</topology>
    </subcellularLocation>
</comment>
<protein>
    <recommendedName>
        <fullName evidence="12">Serine transporter</fullName>
    </recommendedName>
</protein>
<comment type="caution">
    <text evidence="10">The sequence shown here is derived from an EMBL/GenBank/DDBJ whole genome shotgun (WGS) entry which is preliminary data.</text>
</comment>
<organism evidence="10 11">
    <name type="scientific">Corynebacterium lipophilum</name>
    <dbReference type="NCBI Taxonomy" id="2804918"/>
    <lineage>
        <taxon>Bacteria</taxon>
        <taxon>Bacillati</taxon>
        <taxon>Actinomycetota</taxon>
        <taxon>Actinomycetes</taxon>
        <taxon>Mycobacteriales</taxon>
        <taxon>Corynebacteriaceae</taxon>
        <taxon>Corynebacterium</taxon>
    </lineage>
</organism>
<evidence type="ECO:0000256" key="8">
    <source>
        <dbReference type="SAM" id="MobiDB-lite"/>
    </source>
</evidence>
<name>A0AAW5HXM5_9CORY</name>
<evidence type="ECO:0008006" key="12">
    <source>
        <dbReference type="Google" id="ProtNLM"/>
    </source>
</evidence>
<dbReference type="GO" id="GO:0005886">
    <property type="term" value="C:plasma membrane"/>
    <property type="evidence" value="ECO:0007669"/>
    <property type="project" value="UniProtKB-SubCell"/>
</dbReference>
<evidence type="ECO:0000256" key="5">
    <source>
        <dbReference type="ARBA" id="ARBA00022692"/>
    </source>
</evidence>
<feature type="transmembrane region" description="Helical" evidence="9">
    <location>
        <begin position="190"/>
        <end position="211"/>
    </location>
</feature>
<dbReference type="AlphaFoldDB" id="A0AAW5HXM5"/>
<accession>A0AAW5HXM5</accession>
<reference evidence="10 11" key="1">
    <citation type="submission" date="2021-01" db="EMBL/GenBank/DDBJ databases">
        <title>Identification and Characterization of Corynebacterium sp.</title>
        <authorList>
            <person name="Luo Q."/>
            <person name="Qu P."/>
            <person name="Chen Q."/>
        </authorList>
    </citation>
    <scope>NUCLEOTIDE SEQUENCE [LARGE SCALE GENOMIC DNA]</scope>
    <source>
        <strain evidence="10 11">MC-18</strain>
    </source>
</reference>
<keyword evidence="7 9" id="KW-0472">Membrane</keyword>
<keyword evidence="5 9" id="KW-0812">Transmembrane</keyword>
<proteinExistence type="predicted"/>
<keyword evidence="6 9" id="KW-1133">Transmembrane helix</keyword>
<evidence type="ECO:0000256" key="4">
    <source>
        <dbReference type="ARBA" id="ARBA00022519"/>
    </source>
</evidence>
<feature type="transmembrane region" description="Helical" evidence="9">
    <location>
        <begin position="126"/>
        <end position="146"/>
    </location>
</feature>
<dbReference type="PANTHER" id="PTHR35334:SF2">
    <property type="entry name" value="SERINE TRANSPORTER SDAC"/>
    <property type="match status" value="1"/>
</dbReference>
<evidence type="ECO:0000256" key="2">
    <source>
        <dbReference type="ARBA" id="ARBA00022448"/>
    </source>
</evidence>
<sequence length="453" mass="49597">MSERATDPVPFSSEHQEVAADEFELENLTPADKREIRRTRRAPSPDGSTWSWAITLFGTAVGAGILFLPIDAGSFGFWPLLLATILVGPMVFFSHRMYSRIVSASPVKGLDVLQVITSLAGRKRGLATALMYWLAIYPIVLIYGVSVTNTMDSFIVNQMGGPHVDRWLLATICVGVMTGAYALGKKATLWFANLLVYPLIVALAAVSLYLIPYWDLESFMAYKSDVPLWKAMLFVLPVLVFSFSHMAAVSQSALDVQKSHDGDVAGTEKEVSKIELITCTLLVSFTMFFVWSCTLALGADGMAAVREENIPVLSYFANTTNAPFMAVVTPVVALCAIASSYFGHMLGTEEGTQYLLRAVAPNATEKWNPRAVRAGIYLFVFVSTVAVAIFNPSILDLISVVGGIFITLLVYIVPMLLFRHATAFRHYANQPEAIFVFGLGIVIICVTVWQMVA</sequence>
<feature type="transmembrane region" description="Helical" evidence="9">
    <location>
        <begin position="166"/>
        <end position="183"/>
    </location>
</feature>
<dbReference type="Pfam" id="PF03222">
    <property type="entry name" value="Trp_Tyr_perm"/>
    <property type="match status" value="1"/>
</dbReference>
<dbReference type="Gene3D" id="1.20.1740.10">
    <property type="entry name" value="Amino acid/polyamine transporter I"/>
    <property type="match status" value="1"/>
</dbReference>
<evidence type="ECO:0000256" key="6">
    <source>
        <dbReference type="ARBA" id="ARBA00022989"/>
    </source>
</evidence>
<dbReference type="EMBL" id="JAEUWV010000007">
    <property type="protein sequence ID" value="MCO6394625.1"/>
    <property type="molecule type" value="Genomic_DNA"/>
</dbReference>
<feature type="region of interest" description="Disordered" evidence="8">
    <location>
        <begin position="1"/>
        <end position="46"/>
    </location>
</feature>
<dbReference type="GO" id="GO:0003333">
    <property type="term" value="P:amino acid transmembrane transport"/>
    <property type="evidence" value="ECO:0007669"/>
    <property type="project" value="InterPro"/>
</dbReference>
<dbReference type="Proteomes" id="UP001205920">
    <property type="component" value="Unassembled WGS sequence"/>
</dbReference>
<dbReference type="InterPro" id="IPR018227">
    <property type="entry name" value="Amino_acid_transport_2"/>
</dbReference>